<dbReference type="AlphaFoldDB" id="A0A1S0UBH3"/>
<proteinExistence type="predicted"/>
<accession>A0A1S0UBH3</accession>
<organism evidence="1">
    <name type="scientific">Loa loa</name>
    <name type="common">Eye worm</name>
    <name type="synonym">Filaria loa</name>
    <dbReference type="NCBI Taxonomy" id="7209"/>
    <lineage>
        <taxon>Eukaryota</taxon>
        <taxon>Metazoa</taxon>
        <taxon>Ecdysozoa</taxon>
        <taxon>Nematoda</taxon>
        <taxon>Chromadorea</taxon>
        <taxon>Rhabditida</taxon>
        <taxon>Spirurina</taxon>
        <taxon>Spiruromorpha</taxon>
        <taxon>Filarioidea</taxon>
        <taxon>Onchocercidae</taxon>
        <taxon>Loa</taxon>
    </lineage>
</organism>
<dbReference type="CTD" id="9938605"/>
<dbReference type="InParanoid" id="A0A1S0UBH3"/>
<name>A0A1S0UBH3_LOALO</name>
<dbReference type="GeneID" id="9938605"/>
<dbReference type="EMBL" id="JH712283">
    <property type="protein sequence ID" value="EFO27251.1"/>
    <property type="molecule type" value="Genomic_DNA"/>
</dbReference>
<dbReference type="KEGG" id="loa:LOAG_01233"/>
<reference evidence="1" key="1">
    <citation type="submission" date="2012-04" db="EMBL/GenBank/DDBJ databases">
        <title>The Genome Sequence of Loa loa.</title>
        <authorList>
            <consortium name="The Broad Institute Genome Sequencing Platform"/>
            <consortium name="Broad Institute Genome Sequencing Center for Infectious Disease"/>
            <person name="Nutman T.B."/>
            <person name="Fink D.L."/>
            <person name="Russ C."/>
            <person name="Young S."/>
            <person name="Zeng Q."/>
            <person name="Gargeya S."/>
            <person name="Alvarado L."/>
            <person name="Berlin A."/>
            <person name="Chapman S.B."/>
            <person name="Chen Z."/>
            <person name="Freedman E."/>
            <person name="Gellesch M."/>
            <person name="Goldberg J."/>
            <person name="Griggs A."/>
            <person name="Gujja S."/>
            <person name="Heilman E.R."/>
            <person name="Heiman D."/>
            <person name="Howarth C."/>
            <person name="Mehta T."/>
            <person name="Neiman D."/>
            <person name="Pearson M."/>
            <person name="Roberts A."/>
            <person name="Saif S."/>
            <person name="Shea T."/>
            <person name="Shenoy N."/>
            <person name="Sisk P."/>
            <person name="Stolte C."/>
            <person name="Sykes S."/>
            <person name="White J."/>
            <person name="Yandava C."/>
            <person name="Haas B."/>
            <person name="Henn M.R."/>
            <person name="Nusbaum C."/>
            <person name="Birren B."/>
        </authorList>
    </citation>
    <scope>NUCLEOTIDE SEQUENCE [LARGE SCALE GENOMIC DNA]</scope>
</reference>
<sequence>MYADFGFTKFHWMEYIERKRMQGELCIVKEMIFLFITLAESVFTVPMTANEYEIEIKSFGAIRKWREDDKGRIPESMKYVRKIFFGWLTSMAQMFSPPNDK</sequence>
<evidence type="ECO:0000313" key="1">
    <source>
        <dbReference type="EMBL" id="EFO27251.1"/>
    </source>
</evidence>
<protein>
    <submittedName>
        <fullName evidence="1">Uncharacterized protein</fullName>
    </submittedName>
</protein>
<gene>
    <name evidence="1" type="ORF">LOAG_01233</name>
</gene>
<dbReference type="RefSeq" id="XP_003136820.1">
    <property type="nucleotide sequence ID" value="XM_003136772.1"/>
</dbReference>